<keyword evidence="1" id="KW-0472">Membrane</keyword>
<keyword evidence="1" id="KW-0812">Transmembrane</keyword>
<protein>
    <submittedName>
        <fullName evidence="2">Uncharacterized protein</fullName>
    </submittedName>
</protein>
<keyword evidence="1" id="KW-1133">Transmembrane helix</keyword>
<evidence type="ECO:0000313" key="3">
    <source>
        <dbReference type="EMBL" id="CEK93020.1"/>
    </source>
</evidence>
<evidence type="ECO:0000256" key="1">
    <source>
        <dbReference type="SAM" id="Phobius"/>
    </source>
</evidence>
<dbReference type="EMBL" id="HACG01046154">
    <property type="protein sequence ID" value="CEK93019.1"/>
    <property type="molecule type" value="Transcribed_RNA"/>
</dbReference>
<dbReference type="AlphaFoldDB" id="A0A0B7BI63"/>
<proteinExistence type="predicted"/>
<feature type="non-terminal residue" evidence="2">
    <location>
        <position position="1"/>
    </location>
</feature>
<feature type="transmembrane region" description="Helical" evidence="1">
    <location>
        <begin position="12"/>
        <end position="30"/>
    </location>
</feature>
<reference evidence="2" key="1">
    <citation type="submission" date="2014-12" db="EMBL/GenBank/DDBJ databases">
        <title>Insight into the proteome of Arion vulgaris.</title>
        <authorList>
            <person name="Aradska J."/>
            <person name="Bulat T."/>
            <person name="Smidak R."/>
            <person name="Sarate P."/>
            <person name="Gangsoo J."/>
            <person name="Sialana F."/>
            <person name="Bilban M."/>
            <person name="Lubec G."/>
        </authorList>
    </citation>
    <scope>NUCLEOTIDE SEQUENCE</scope>
    <source>
        <tissue evidence="2">Skin</tissue>
    </source>
</reference>
<sequence>NRLFSKCSIPYLIYPATSVLVYQSAILDLVKHRMRVRYTDSSKQWSRFFCSFEQTMLKMLHSTPHLSSYICLSLSTVTLVNVFMSIVFKFC</sequence>
<gene>
    <name evidence="2" type="primary">ORF191564</name>
    <name evidence="3" type="synonym">ORF191565</name>
</gene>
<dbReference type="EMBL" id="HACG01046155">
    <property type="protein sequence ID" value="CEK93020.1"/>
    <property type="molecule type" value="Transcribed_RNA"/>
</dbReference>
<accession>A0A0B7BI63</accession>
<feature type="transmembrane region" description="Helical" evidence="1">
    <location>
        <begin position="66"/>
        <end position="88"/>
    </location>
</feature>
<evidence type="ECO:0000313" key="2">
    <source>
        <dbReference type="EMBL" id="CEK93019.1"/>
    </source>
</evidence>
<organism evidence="2">
    <name type="scientific">Arion vulgaris</name>
    <dbReference type="NCBI Taxonomy" id="1028688"/>
    <lineage>
        <taxon>Eukaryota</taxon>
        <taxon>Metazoa</taxon>
        <taxon>Spiralia</taxon>
        <taxon>Lophotrochozoa</taxon>
        <taxon>Mollusca</taxon>
        <taxon>Gastropoda</taxon>
        <taxon>Heterobranchia</taxon>
        <taxon>Euthyneura</taxon>
        <taxon>Panpulmonata</taxon>
        <taxon>Eupulmonata</taxon>
        <taxon>Stylommatophora</taxon>
        <taxon>Helicina</taxon>
        <taxon>Arionoidea</taxon>
        <taxon>Arionidae</taxon>
        <taxon>Arion</taxon>
    </lineage>
</organism>
<name>A0A0B7BI63_9EUPU</name>